<evidence type="ECO:0000313" key="1">
    <source>
        <dbReference type="EMBL" id="KAE8439779.1"/>
    </source>
</evidence>
<dbReference type="Proteomes" id="UP000466130">
    <property type="component" value="Unassembled WGS sequence"/>
</dbReference>
<dbReference type="PANTHER" id="PTHR36448">
    <property type="entry name" value="BLR7373 PROTEIN"/>
    <property type="match status" value="1"/>
</dbReference>
<dbReference type="PANTHER" id="PTHR36448:SF2">
    <property type="entry name" value="CUPIN TYPE-1 DOMAIN-CONTAINING PROTEIN"/>
    <property type="match status" value="1"/>
</dbReference>
<protein>
    <submittedName>
        <fullName evidence="1">Cupin</fullName>
    </submittedName>
</protein>
<gene>
    <name evidence="1" type="ORF">F1978_00545</name>
</gene>
<organism evidence="1 2">
    <name type="scientific">Vreelandella piezotolerans</name>
    <dbReference type="NCBI Taxonomy" id="2609667"/>
    <lineage>
        <taxon>Bacteria</taxon>
        <taxon>Pseudomonadati</taxon>
        <taxon>Pseudomonadota</taxon>
        <taxon>Gammaproteobacteria</taxon>
        <taxon>Oceanospirillales</taxon>
        <taxon>Halomonadaceae</taxon>
        <taxon>Vreelandella</taxon>
    </lineage>
</organism>
<accession>A0ABQ6XCR4</accession>
<evidence type="ECO:0000313" key="2">
    <source>
        <dbReference type="Proteomes" id="UP000466130"/>
    </source>
</evidence>
<comment type="caution">
    <text evidence="1">The sequence shown here is derived from an EMBL/GenBank/DDBJ whole genome shotgun (WGS) entry which is preliminary data.</text>
</comment>
<dbReference type="InterPro" id="IPR047121">
    <property type="entry name" value="YjiB-like"/>
</dbReference>
<dbReference type="InterPro" id="IPR014710">
    <property type="entry name" value="RmlC-like_jellyroll"/>
</dbReference>
<dbReference type="Gene3D" id="2.60.120.10">
    <property type="entry name" value="Jelly Rolls"/>
    <property type="match status" value="1"/>
</dbReference>
<dbReference type="PIRSF" id="PIRSF019307">
    <property type="entry name" value="UCP019307"/>
    <property type="match status" value="1"/>
</dbReference>
<dbReference type="EMBL" id="VWRT01000001">
    <property type="protein sequence ID" value="KAE8439779.1"/>
    <property type="molecule type" value="Genomic_DNA"/>
</dbReference>
<reference evidence="1 2" key="1">
    <citation type="submission" date="2019-09" db="EMBL/GenBank/DDBJ databases">
        <title>The Halomonas whole genome shotgun (WGS).</title>
        <authorList>
            <person name="Xie Z."/>
        </authorList>
    </citation>
    <scope>NUCLEOTIDE SEQUENCE [LARGE SCALE GENOMIC DNA]</scope>
    <source>
        <strain evidence="1 2">NBT06E8</strain>
    </source>
</reference>
<name>A0ABQ6XCR4_9GAMM</name>
<proteinExistence type="predicted"/>
<sequence length="173" mass="18931">MDAPSPDTLYLDADGATGYPNAALPVLIYRHVVDTSDAEKRADAFERLFQRHHWLPAWRYHLYDFDHFHSTAHEALGIFRGQTLARLGGPNGRTLMLYPGDVLVLPAGVGHASLTADDDFCMVGAYPPNQQPEIELGDPARLGEAQNRAARVAIPEFSPVGGPLSDLWQSATP</sequence>
<dbReference type="InterPro" id="IPR011051">
    <property type="entry name" value="RmlC_Cupin_sf"/>
</dbReference>
<dbReference type="InterPro" id="IPR014500">
    <property type="entry name" value="UCP019307_cupin"/>
</dbReference>
<dbReference type="SUPFAM" id="SSF51182">
    <property type="entry name" value="RmlC-like cupins"/>
    <property type="match status" value="1"/>
</dbReference>
<dbReference type="CDD" id="cd02219">
    <property type="entry name" value="cupin_YjlB-like"/>
    <property type="match status" value="1"/>
</dbReference>
<keyword evidence="2" id="KW-1185">Reference proteome</keyword>
<dbReference type="RefSeq" id="WP_139525185.1">
    <property type="nucleotide sequence ID" value="NZ_CP048602.1"/>
</dbReference>